<dbReference type="Proteomes" id="UP000184330">
    <property type="component" value="Unassembled WGS sequence"/>
</dbReference>
<feature type="transmembrane region" description="Helical" evidence="1">
    <location>
        <begin position="46"/>
        <end position="66"/>
    </location>
</feature>
<keyword evidence="1" id="KW-0472">Membrane</keyword>
<reference evidence="2 3" key="1">
    <citation type="submission" date="2016-03" db="EMBL/GenBank/DDBJ databases">
        <authorList>
            <person name="Ploux O."/>
        </authorList>
    </citation>
    <scope>NUCLEOTIDE SEQUENCE [LARGE SCALE GENOMIC DNA]</scope>
    <source>
        <strain evidence="2 3">UAMH 11012</strain>
    </source>
</reference>
<feature type="transmembrane region" description="Helical" evidence="1">
    <location>
        <begin position="150"/>
        <end position="170"/>
    </location>
</feature>
<name>A0A1L7WEB7_9HELO</name>
<dbReference type="EMBL" id="FJOG01000001">
    <property type="protein sequence ID" value="CZR51078.1"/>
    <property type="molecule type" value="Genomic_DNA"/>
</dbReference>
<keyword evidence="1" id="KW-0812">Transmembrane</keyword>
<dbReference type="AlphaFoldDB" id="A0A1L7WEB7"/>
<feature type="transmembrane region" description="Helical" evidence="1">
    <location>
        <begin position="93"/>
        <end position="112"/>
    </location>
</feature>
<feature type="transmembrane region" description="Helical" evidence="1">
    <location>
        <begin position="524"/>
        <end position="544"/>
    </location>
</feature>
<evidence type="ECO:0000313" key="2">
    <source>
        <dbReference type="EMBL" id="CZR51078.1"/>
    </source>
</evidence>
<dbReference type="OrthoDB" id="529273at2759"/>
<evidence type="ECO:0000313" key="3">
    <source>
        <dbReference type="Proteomes" id="UP000184330"/>
    </source>
</evidence>
<keyword evidence="3" id="KW-1185">Reference proteome</keyword>
<evidence type="ECO:0000256" key="1">
    <source>
        <dbReference type="SAM" id="Phobius"/>
    </source>
</evidence>
<gene>
    <name evidence="2" type="ORF">PAC_00953</name>
</gene>
<sequence>MWKLNRLRAPRSTSEATRTLLLQPTQSGFDPPIQSKQELEPIRSRFLLVPGLLITSVINFVLIAGLKGHWTITGSSAETINNNPSTFSAIRQIVASLLGAVYMYSVCMIINWSSRVIIARQAVTLDKLDFWSAICGSHIDWTLPKAKVPLVFLFVIVSRIPAAFWAGALAPTITLSEMKTHNMTTSVPHYTTKSLATYAPQSLFNDSDPRTSTTLGVFSFSPVRDRFGFLLNDGASASSQNASAVQLYKKNDNSNFTYYGRSYGVGGSVGLVDKLIGQRFKGLDSFSFNETDTMTSISCIFNRSTDFHLELNYSSNDVMFPDIYKATGCPPWVGPNTDCGGFSEISMGDDDSVVAIAYWGSPNATVQNYTGVLSIASGKNYTSLNNTQCHVSMTPRHFTVRVSVKRGLIVVVPLNSSVQNGTNPRQIVNGAFTTVASLSNVASTKFTSAIGNMLKSNILNVNLQKQPGETNDGITLRGIAESMEVVTDDALVAYSSAQMMLADKSTQVPIAIIVKALSIGTGPYIYTVAGINAFILLLVTFEAVRARGWKGMPRFNYMSVKSTIVSSSMGGNEVGSKAEEAHKSAGQTWSGNANDRKNGDIAVRLRARSCIADHTYFHLWGAFRVP</sequence>
<proteinExistence type="predicted"/>
<keyword evidence="1" id="KW-1133">Transmembrane helix</keyword>
<accession>A0A1L7WEB7</accession>
<dbReference type="STRING" id="576137.A0A1L7WEB7"/>
<organism evidence="2 3">
    <name type="scientific">Phialocephala subalpina</name>
    <dbReference type="NCBI Taxonomy" id="576137"/>
    <lineage>
        <taxon>Eukaryota</taxon>
        <taxon>Fungi</taxon>
        <taxon>Dikarya</taxon>
        <taxon>Ascomycota</taxon>
        <taxon>Pezizomycotina</taxon>
        <taxon>Leotiomycetes</taxon>
        <taxon>Helotiales</taxon>
        <taxon>Mollisiaceae</taxon>
        <taxon>Phialocephala</taxon>
        <taxon>Phialocephala fortinii species complex</taxon>
    </lineage>
</organism>
<protein>
    <submittedName>
        <fullName evidence="2">Uncharacterized protein</fullName>
    </submittedName>
</protein>